<evidence type="ECO:0000256" key="1">
    <source>
        <dbReference type="ARBA" id="ARBA00022741"/>
    </source>
</evidence>
<dbReference type="SMART" id="SM00382">
    <property type="entry name" value="AAA"/>
    <property type="match status" value="1"/>
</dbReference>
<organism evidence="4 5">
    <name type="scientific">Rhizocola hellebori</name>
    <dbReference type="NCBI Taxonomy" id="1392758"/>
    <lineage>
        <taxon>Bacteria</taxon>
        <taxon>Bacillati</taxon>
        <taxon>Actinomycetota</taxon>
        <taxon>Actinomycetes</taxon>
        <taxon>Micromonosporales</taxon>
        <taxon>Micromonosporaceae</taxon>
        <taxon>Rhizocola</taxon>
    </lineage>
</organism>
<comment type="caution">
    <text evidence="4">The sequence shown here is derived from an EMBL/GenBank/DDBJ whole genome shotgun (WGS) entry which is preliminary data.</text>
</comment>
<protein>
    <submittedName>
        <fullName evidence="4">ABC transporter</fullName>
    </submittedName>
</protein>
<dbReference type="InterPro" id="IPR003593">
    <property type="entry name" value="AAA+_ATPase"/>
</dbReference>
<dbReference type="PANTHER" id="PTHR43158:SF5">
    <property type="entry name" value="ABC TRANSPORTER, ATP-BINDING PROTEIN"/>
    <property type="match status" value="1"/>
</dbReference>
<evidence type="ECO:0000259" key="3">
    <source>
        <dbReference type="PROSITE" id="PS50893"/>
    </source>
</evidence>
<dbReference type="PROSITE" id="PS50893">
    <property type="entry name" value="ABC_TRANSPORTER_2"/>
    <property type="match status" value="1"/>
</dbReference>
<feature type="domain" description="ABC transporter" evidence="3">
    <location>
        <begin position="3"/>
        <end position="228"/>
    </location>
</feature>
<dbReference type="RefSeq" id="WP_203912543.1">
    <property type="nucleotide sequence ID" value="NZ_BONY01000055.1"/>
</dbReference>
<accession>A0A8J3QFR4</accession>
<evidence type="ECO:0000313" key="5">
    <source>
        <dbReference type="Proteomes" id="UP000612899"/>
    </source>
</evidence>
<keyword evidence="2" id="KW-0067">ATP-binding</keyword>
<dbReference type="InterPro" id="IPR003439">
    <property type="entry name" value="ABC_transporter-like_ATP-bd"/>
</dbReference>
<dbReference type="Pfam" id="PF00005">
    <property type="entry name" value="ABC_tran"/>
    <property type="match status" value="1"/>
</dbReference>
<dbReference type="InterPro" id="IPR027417">
    <property type="entry name" value="P-loop_NTPase"/>
</dbReference>
<dbReference type="GO" id="GO:0005524">
    <property type="term" value="F:ATP binding"/>
    <property type="evidence" value="ECO:0007669"/>
    <property type="project" value="UniProtKB-KW"/>
</dbReference>
<dbReference type="Proteomes" id="UP000612899">
    <property type="component" value="Unassembled WGS sequence"/>
</dbReference>
<dbReference type="EMBL" id="BONY01000055">
    <property type="protein sequence ID" value="GIH08797.1"/>
    <property type="molecule type" value="Genomic_DNA"/>
</dbReference>
<reference evidence="4" key="1">
    <citation type="submission" date="2021-01" db="EMBL/GenBank/DDBJ databases">
        <title>Whole genome shotgun sequence of Rhizocola hellebori NBRC 109834.</title>
        <authorList>
            <person name="Komaki H."/>
            <person name="Tamura T."/>
        </authorList>
    </citation>
    <scope>NUCLEOTIDE SEQUENCE</scope>
    <source>
        <strain evidence="4">NBRC 109834</strain>
    </source>
</reference>
<dbReference type="CDD" id="cd03230">
    <property type="entry name" value="ABC_DR_subfamily_A"/>
    <property type="match status" value="1"/>
</dbReference>
<gene>
    <name evidence="4" type="ORF">Rhe02_68640</name>
</gene>
<proteinExistence type="predicted"/>
<dbReference type="GO" id="GO:0016887">
    <property type="term" value="F:ATP hydrolysis activity"/>
    <property type="evidence" value="ECO:0007669"/>
    <property type="project" value="InterPro"/>
</dbReference>
<dbReference type="AlphaFoldDB" id="A0A8J3QFR4"/>
<name>A0A8J3QFR4_9ACTN</name>
<keyword evidence="5" id="KW-1185">Reference proteome</keyword>
<dbReference type="SUPFAM" id="SSF52540">
    <property type="entry name" value="P-loop containing nucleoside triphosphate hydrolases"/>
    <property type="match status" value="1"/>
</dbReference>
<dbReference type="PANTHER" id="PTHR43158">
    <property type="entry name" value="SKFA PEPTIDE EXPORT ATP-BINDING PROTEIN SKFE"/>
    <property type="match status" value="1"/>
</dbReference>
<dbReference type="Gene3D" id="3.40.50.300">
    <property type="entry name" value="P-loop containing nucleotide triphosphate hydrolases"/>
    <property type="match status" value="1"/>
</dbReference>
<keyword evidence="1" id="KW-0547">Nucleotide-binding</keyword>
<evidence type="ECO:0000256" key="2">
    <source>
        <dbReference type="ARBA" id="ARBA00022840"/>
    </source>
</evidence>
<evidence type="ECO:0000313" key="4">
    <source>
        <dbReference type="EMBL" id="GIH08797.1"/>
    </source>
</evidence>
<sequence length="293" mass="31972">MSIEVRDLRLRFGDVDALDGLSFSLAGGKIYGLLGRNGSGKTSLLSVLAAFRRPTSGEVLINGAEPFENAGVVSQICLIRESGDVYDNERVASVLRAGRQLRRDWDSDYAEKLLERFQLSTKKRVQSLSRGQKSALGIVVGLASRAPLTMFDESYLGMDAPSRYAFYEELLADYTAHPRTFVISTHLIEEVASLFEEVIIIDRGRLVLHEESDALRGRGVTVTGPADVVDTFVASLTVLGQQTLGRTKAATIYGELNDTQVRAAKLAGLELGPVALQDLFVHLTRAEAEGIVR</sequence>